<protein>
    <submittedName>
        <fullName evidence="2">Uncharacterized protein</fullName>
    </submittedName>
</protein>
<dbReference type="Proteomes" id="UP000467249">
    <property type="component" value="Chromosome"/>
</dbReference>
<organism evidence="2 3">
    <name type="scientific">Mycolicibacterium anyangense</name>
    <dbReference type="NCBI Taxonomy" id="1431246"/>
    <lineage>
        <taxon>Bacteria</taxon>
        <taxon>Bacillati</taxon>
        <taxon>Actinomycetota</taxon>
        <taxon>Actinomycetes</taxon>
        <taxon>Mycobacteriales</taxon>
        <taxon>Mycobacteriaceae</taxon>
        <taxon>Mycolicibacterium</taxon>
    </lineage>
</organism>
<evidence type="ECO:0000313" key="2">
    <source>
        <dbReference type="EMBL" id="BBZ77109.1"/>
    </source>
</evidence>
<evidence type="ECO:0000313" key="3">
    <source>
        <dbReference type="Proteomes" id="UP000467249"/>
    </source>
</evidence>
<dbReference type="AlphaFoldDB" id="A0A6N4W7U4"/>
<dbReference type="RefSeq" id="WP_179967349.1">
    <property type="nucleotide sequence ID" value="NZ_AP022620.1"/>
</dbReference>
<reference evidence="2 3" key="1">
    <citation type="journal article" date="2019" name="Emerg. Microbes Infect.">
        <title>Comprehensive subspecies identification of 175 nontuberculous mycobacteria species based on 7547 genomic profiles.</title>
        <authorList>
            <person name="Matsumoto Y."/>
            <person name="Kinjo T."/>
            <person name="Motooka D."/>
            <person name="Nabeya D."/>
            <person name="Jung N."/>
            <person name="Uechi K."/>
            <person name="Horii T."/>
            <person name="Iida T."/>
            <person name="Fujita J."/>
            <person name="Nakamura S."/>
        </authorList>
    </citation>
    <scope>NUCLEOTIDE SEQUENCE [LARGE SCALE GENOMIC DNA]</scope>
    <source>
        <strain evidence="2 3">JCM 30275</strain>
    </source>
</reference>
<dbReference type="KEGG" id="many:MANY_24460"/>
<name>A0A6N4W7U4_9MYCO</name>
<gene>
    <name evidence="2" type="ORF">MANY_24460</name>
</gene>
<dbReference type="EMBL" id="AP022620">
    <property type="protein sequence ID" value="BBZ77109.1"/>
    <property type="molecule type" value="Genomic_DNA"/>
</dbReference>
<evidence type="ECO:0000256" key="1">
    <source>
        <dbReference type="SAM" id="MobiDB-lite"/>
    </source>
</evidence>
<feature type="region of interest" description="Disordered" evidence="1">
    <location>
        <begin position="1"/>
        <end position="21"/>
    </location>
</feature>
<keyword evidence="3" id="KW-1185">Reference proteome</keyword>
<sequence length="93" mass="10293">MAIQDHGTADTPSARHGHGGQRRLADLLNEFASVRLILDLEGNGPRLLIQDLESDSHIYLCPLELVSLTEATQEDRDGWLRVGPYRSDHGPAH</sequence>
<accession>A0A6N4W7U4</accession>
<proteinExistence type="predicted"/>